<feature type="region of interest" description="Disordered" evidence="1">
    <location>
        <begin position="41"/>
        <end position="66"/>
    </location>
</feature>
<organism evidence="2 3">
    <name type="scientific">Marssonina brunnea f. sp. multigermtubi (strain MB_m1)</name>
    <name type="common">Marssonina leaf spot fungus</name>
    <dbReference type="NCBI Taxonomy" id="1072389"/>
    <lineage>
        <taxon>Eukaryota</taxon>
        <taxon>Fungi</taxon>
        <taxon>Dikarya</taxon>
        <taxon>Ascomycota</taxon>
        <taxon>Pezizomycotina</taxon>
        <taxon>Leotiomycetes</taxon>
        <taxon>Helotiales</taxon>
        <taxon>Drepanopezizaceae</taxon>
        <taxon>Drepanopeziza</taxon>
    </lineage>
</organism>
<keyword evidence="3" id="KW-1185">Reference proteome</keyword>
<accession>K1WNJ1</accession>
<name>K1WNJ1_MARBU</name>
<dbReference type="HOGENOM" id="CLU_1372471_0_0_1"/>
<dbReference type="Proteomes" id="UP000006753">
    <property type="component" value="Unassembled WGS sequence"/>
</dbReference>
<dbReference type="KEGG" id="mbe:MBM_07242"/>
<dbReference type="AlphaFoldDB" id="K1WNJ1"/>
<feature type="compositionally biased region" description="Acidic residues" evidence="1">
    <location>
        <begin position="42"/>
        <end position="51"/>
    </location>
</feature>
<gene>
    <name evidence="2" type="ORF">MBM_07242</name>
</gene>
<dbReference type="InParanoid" id="K1WNJ1"/>
<proteinExistence type="predicted"/>
<protein>
    <submittedName>
        <fullName evidence="2">Uncharacterized protein</fullName>
    </submittedName>
</protein>
<evidence type="ECO:0000313" key="2">
    <source>
        <dbReference type="EMBL" id="EKD14521.1"/>
    </source>
</evidence>
<reference evidence="2 3" key="1">
    <citation type="journal article" date="2012" name="BMC Genomics">
        <title>Sequencing the genome of Marssonina brunnea reveals fungus-poplar co-evolution.</title>
        <authorList>
            <person name="Zhu S."/>
            <person name="Cao Y.-Z."/>
            <person name="Jiang C."/>
            <person name="Tan B.-Y."/>
            <person name="Wang Z."/>
            <person name="Feng S."/>
            <person name="Zhang L."/>
            <person name="Su X.-H."/>
            <person name="Brejova B."/>
            <person name="Vinar T."/>
            <person name="Xu M."/>
            <person name="Wang M.-X."/>
            <person name="Zhang S.-G."/>
            <person name="Huang M.-R."/>
            <person name="Wu R."/>
            <person name="Zhou Y."/>
        </authorList>
    </citation>
    <scope>NUCLEOTIDE SEQUENCE [LARGE SCALE GENOMIC DNA]</scope>
    <source>
        <strain evidence="2 3">MB_m1</strain>
    </source>
</reference>
<dbReference type="EMBL" id="JH921445">
    <property type="protein sequence ID" value="EKD14521.1"/>
    <property type="molecule type" value="Genomic_DNA"/>
</dbReference>
<evidence type="ECO:0000256" key="1">
    <source>
        <dbReference type="SAM" id="MobiDB-lite"/>
    </source>
</evidence>
<evidence type="ECO:0000313" key="3">
    <source>
        <dbReference type="Proteomes" id="UP000006753"/>
    </source>
</evidence>
<sequence length="199" mass="22903">MASLEITTLARETDRTKLKGTFATNRFKRFYRRNQTLFPFDKDDEEEEEENSSSLNDSDLSEYEPFDDGKTMLKVATSDFNNKLDKNNTEWKDEIAILDEGLLKKLRLEVLSYGLLILAFDNIKGEYDEPKERIEFADENQTWSFVLQKEPESGTLLVNYSLRVKDNSAIEARLSQSLALNTLLLRSLIARLSLSLALS</sequence>